<dbReference type="AlphaFoldDB" id="A0A8S2UK79"/>
<sequence length="267" mass="30845">MTSTVVLPSSSSITTNPHESQEKLFYNELGKYIDSLSENFKKKCVMKKEIYDNITKALTLEKAKKPVCIFESFYNVIGECHNNISHSGRHKTVYEINSHYSWLPRFAVDIFLKQCLPCQLRKPIKHQVVSKQIISLGVMTCLQIDLVDMRTRPDKVSENVVYNWILNCINHYSKFCWAFPLKNKTAVDVSVKLRELFFTFGPPRLLHGDNGREFVANVITELKVLFPNMCFIRGRPRYPQSQGCIERANDVLCDALGKWMTQNDTTH</sequence>
<gene>
    <name evidence="2" type="ORF">TMI583_LOCUS41023</name>
</gene>
<dbReference type="PROSITE" id="PS50994">
    <property type="entry name" value="INTEGRASE"/>
    <property type="match status" value="1"/>
</dbReference>
<dbReference type="InterPro" id="IPR050951">
    <property type="entry name" value="Retrovirus_Pol_polyprotein"/>
</dbReference>
<reference evidence="2" key="1">
    <citation type="submission" date="2021-02" db="EMBL/GenBank/DDBJ databases">
        <authorList>
            <person name="Nowell W R."/>
        </authorList>
    </citation>
    <scope>NUCLEOTIDE SEQUENCE</scope>
</reference>
<proteinExistence type="predicted"/>
<dbReference type="PANTHER" id="PTHR37984:SF5">
    <property type="entry name" value="PROTEIN NYNRIN-LIKE"/>
    <property type="match status" value="1"/>
</dbReference>
<dbReference type="InterPro" id="IPR012337">
    <property type="entry name" value="RNaseH-like_sf"/>
</dbReference>
<organism evidence="2 3">
    <name type="scientific">Didymodactylos carnosus</name>
    <dbReference type="NCBI Taxonomy" id="1234261"/>
    <lineage>
        <taxon>Eukaryota</taxon>
        <taxon>Metazoa</taxon>
        <taxon>Spiralia</taxon>
        <taxon>Gnathifera</taxon>
        <taxon>Rotifera</taxon>
        <taxon>Eurotatoria</taxon>
        <taxon>Bdelloidea</taxon>
        <taxon>Philodinida</taxon>
        <taxon>Philodinidae</taxon>
        <taxon>Didymodactylos</taxon>
    </lineage>
</organism>
<dbReference type="InterPro" id="IPR041588">
    <property type="entry name" value="Integrase_H2C2"/>
</dbReference>
<accession>A0A8S2UK79</accession>
<dbReference type="PANTHER" id="PTHR37984">
    <property type="entry name" value="PROTEIN CBG26694"/>
    <property type="match status" value="1"/>
</dbReference>
<dbReference type="EMBL" id="CAJOBA010064110">
    <property type="protein sequence ID" value="CAF4349990.1"/>
    <property type="molecule type" value="Genomic_DNA"/>
</dbReference>
<evidence type="ECO:0000313" key="3">
    <source>
        <dbReference type="Proteomes" id="UP000682733"/>
    </source>
</evidence>
<evidence type="ECO:0000259" key="1">
    <source>
        <dbReference type="PROSITE" id="PS50994"/>
    </source>
</evidence>
<dbReference type="InterPro" id="IPR036397">
    <property type="entry name" value="RNaseH_sf"/>
</dbReference>
<name>A0A8S2UK79_9BILA</name>
<comment type="caution">
    <text evidence="2">The sequence shown here is derived from an EMBL/GenBank/DDBJ whole genome shotgun (WGS) entry which is preliminary data.</text>
</comment>
<feature type="domain" description="Integrase catalytic" evidence="1">
    <location>
        <begin position="119"/>
        <end position="267"/>
    </location>
</feature>
<dbReference type="Gene3D" id="3.30.420.10">
    <property type="entry name" value="Ribonuclease H-like superfamily/Ribonuclease H"/>
    <property type="match status" value="1"/>
</dbReference>
<protein>
    <recommendedName>
        <fullName evidence="1">Integrase catalytic domain-containing protein</fullName>
    </recommendedName>
</protein>
<dbReference type="GO" id="GO:0003676">
    <property type="term" value="F:nucleic acid binding"/>
    <property type="evidence" value="ECO:0007669"/>
    <property type="project" value="InterPro"/>
</dbReference>
<dbReference type="Proteomes" id="UP000682733">
    <property type="component" value="Unassembled WGS sequence"/>
</dbReference>
<dbReference type="SUPFAM" id="SSF53098">
    <property type="entry name" value="Ribonuclease H-like"/>
    <property type="match status" value="1"/>
</dbReference>
<dbReference type="InterPro" id="IPR001584">
    <property type="entry name" value="Integrase_cat-core"/>
</dbReference>
<dbReference type="Pfam" id="PF17921">
    <property type="entry name" value="Integrase_H2C2"/>
    <property type="match status" value="1"/>
</dbReference>
<dbReference type="Gene3D" id="1.10.340.70">
    <property type="match status" value="1"/>
</dbReference>
<evidence type="ECO:0000313" key="2">
    <source>
        <dbReference type="EMBL" id="CAF4349990.1"/>
    </source>
</evidence>
<dbReference type="GO" id="GO:0015074">
    <property type="term" value="P:DNA integration"/>
    <property type="evidence" value="ECO:0007669"/>
    <property type="project" value="InterPro"/>
</dbReference>